<evidence type="ECO:0000256" key="1">
    <source>
        <dbReference type="SAM" id="MobiDB-lite"/>
    </source>
</evidence>
<name>A0A3B0RTN6_9ZZZZ</name>
<feature type="compositionally biased region" description="Polar residues" evidence="1">
    <location>
        <begin position="57"/>
        <end position="73"/>
    </location>
</feature>
<sequence length="191" mass="21023">MRVFLIFVGLIVGFSGFLNEALARDTETTIAQCRKSTRTLSDQITCLENALRQSNPNANAPVSVTNRSDNFSGDASELPPRRSIVGSLTKRLPFGLGAERVPLEGELKEQSRRDAAQAEFSTVVDFAYNKEGKLVLVLSNGQAWKQLSSDLQTVSLQDGDSPQISIRRGAVSGYRLKFIEANRTMTVTRVR</sequence>
<feature type="region of interest" description="Disordered" evidence="1">
    <location>
        <begin position="57"/>
        <end position="78"/>
    </location>
</feature>
<gene>
    <name evidence="2" type="ORF">MNBD_ALPHA06-150</name>
</gene>
<reference evidence="2" key="1">
    <citation type="submission" date="2018-06" db="EMBL/GenBank/DDBJ databases">
        <authorList>
            <person name="Zhirakovskaya E."/>
        </authorList>
    </citation>
    <scope>NUCLEOTIDE SEQUENCE</scope>
</reference>
<protein>
    <submittedName>
        <fullName evidence="2">Uncharacterized protein</fullName>
    </submittedName>
</protein>
<proteinExistence type="predicted"/>
<organism evidence="2">
    <name type="scientific">hydrothermal vent metagenome</name>
    <dbReference type="NCBI Taxonomy" id="652676"/>
    <lineage>
        <taxon>unclassified sequences</taxon>
        <taxon>metagenomes</taxon>
        <taxon>ecological metagenomes</taxon>
    </lineage>
</organism>
<dbReference type="EMBL" id="UOEE01000012">
    <property type="protein sequence ID" value="VAV86835.1"/>
    <property type="molecule type" value="Genomic_DNA"/>
</dbReference>
<accession>A0A3B0RTN6</accession>
<dbReference type="AlphaFoldDB" id="A0A3B0RTN6"/>
<evidence type="ECO:0000313" key="2">
    <source>
        <dbReference type="EMBL" id="VAV86835.1"/>
    </source>
</evidence>